<comment type="caution">
    <text evidence="6">The sequence shown here is derived from an EMBL/GenBank/DDBJ whole genome shotgun (WGS) entry which is preliminary data.</text>
</comment>
<evidence type="ECO:0000256" key="1">
    <source>
        <dbReference type="ARBA" id="ARBA00004123"/>
    </source>
</evidence>
<evidence type="ECO:0000256" key="3">
    <source>
        <dbReference type="ARBA" id="ARBA00023163"/>
    </source>
</evidence>
<dbReference type="SUPFAM" id="SSF54171">
    <property type="entry name" value="DNA-binding domain"/>
    <property type="match status" value="1"/>
</dbReference>
<organism evidence="6 7">
    <name type="scientific">[Myrmecia] bisecta</name>
    <dbReference type="NCBI Taxonomy" id="41462"/>
    <lineage>
        <taxon>Eukaryota</taxon>
        <taxon>Viridiplantae</taxon>
        <taxon>Chlorophyta</taxon>
        <taxon>core chlorophytes</taxon>
        <taxon>Trebouxiophyceae</taxon>
        <taxon>Trebouxiales</taxon>
        <taxon>Trebouxiaceae</taxon>
        <taxon>Myrmecia</taxon>
    </lineage>
</organism>
<reference evidence="6 7" key="1">
    <citation type="journal article" date="2024" name="Nat. Commun.">
        <title>Phylogenomics reveals the evolutionary origins of lichenization in chlorophyte algae.</title>
        <authorList>
            <person name="Puginier C."/>
            <person name="Libourel C."/>
            <person name="Otte J."/>
            <person name="Skaloud P."/>
            <person name="Haon M."/>
            <person name="Grisel S."/>
            <person name="Petersen M."/>
            <person name="Berrin J.G."/>
            <person name="Delaux P.M."/>
            <person name="Dal Grande F."/>
            <person name="Keller J."/>
        </authorList>
    </citation>
    <scope>NUCLEOTIDE SEQUENCE [LARGE SCALE GENOMIC DNA]</scope>
    <source>
        <strain evidence="6 7">SAG 2043</strain>
    </source>
</reference>
<dbReference type="GO" id="GO:0005634">
    <property type="term" value="C:nucleus"/>
    <property type="evidence" value="ECO:0007669"/>
    <property type="project" value="UniProtKB-SubCell"/>
</dbReference>
<sequence>MPGLNLMMPFRTQVVRTTPGNGHAGTRPATAHTLTGQSAGTQGMDPTLPQAAYRQAHPACSTRPGNPALPLPQHPSQTTEMSSSRNAGSPAHAVLVEEQRRKLEARIQSLGGQLGAEWYIKVRLRTGGKTAGQHDFHYYNGDNKAFLSMDQVARSLGLSVPVRSKAKDRRTPSKAERPAAVQAAGERPAKRQKNTPKPPVQPASYPFSTVEVECNGMPGVLHLAPPKWHIVCRCDTCLAASESGVKFPTGGERGFNVHAGKGPSKSWKRSVKIRLPGNAGTQDITTFMAAYNIRIPNTRRAQQARSLSSARKSTGRAPSAAAAGGSGLTAKVPPVKTKETLAAAQQQIEALQRELALEKRLAEQVLEEERAQSAAELQRLKERNAQLMRKNLELQAG</sequence>
<accession>A0AAW1PMC1</accession>
<feature type="region of interest" description="Disordered" evidence="5">
    <location>
        <begin position="16"/>
        <end position="89"/>
    </location>
</feature>
<evidence type="ECO:0000313" key="6">
    <source>
        <dbReference type="EMBL" id="KAK9809127.1"/>
    </source>
</evidence>
<dbReference type="Proteomes" id="UP001489004">
    <property type="component" value="Unassembled WGS sequence"/>
</dbReference>
<comment type="subcellular location">
    <subcellularLocation>
        <location evidence="1">Nucleus</location>
    </subcellularLocation>
</comment>
<keyword evidence="3" id="KW-0804">Transcription</keyword>
<proteinExistence type="predicted"/>
<dbReference type="InterPro" id="IPR016177">
    <property type="entry name" value="DNA-bd_dom_sf"/>
</dbReference>
<feature type="coiled-coil region" evidence="4">
    <location>
        <begin position="341"/>
        <end position="397"/>
    </location>
</feature>
<protein>
    <recommendedName>
        <fullName evidence="8">SAND domain-containing protein</fullName>
    </recommendedName>
</protein>
<evidence type="ECO:0000313" key="7">
    <source>
        <dbReference type="Proteomes" id="UP001489004"/>
    </source>
</evidence>
<feature type="region of interest" description="Disordered" evidence="5">
    <location>
        <begin position="300"/>
        <end position="332"/>
    </location>
</feature>
<keyword evidence="4" id="KW-0175">Coiled coil</keyword>
<feature type="compositionally biased region" description="Polar residues" evidence="5">
    <location>
        <begin position="74"/>
        <end position="87"/>
    </location>
</feature>
<name>A0AAW1PMC1_9CHLO</name>
<dbReference type="Gene3D" id="3.30.890.10">
    <property type="entry name" value="Methyl-cpg-binding Protein 2, Chain A"/>
    <property type="match status" value="1"/>
</dbReference>
<evidence type="ECO:0000256" key="4">
    <source>
        <dbReference type="SAM" id="Coils"/>
    </source>
</evidence>
<evidence type="ECO:0000256" key="5">
    <source>
        <dbReference type="SAM" id="MobiDB-lite"/>
    </source>
</evidence>
<keyword evidence="2" id="KW-0805">Transcription regulation</keyword>
<dbReference type="AlphaFoldDB" id="A0AAW1PMC1"/>
<gene>
    <name evidence="6" type="ORF">WJX72_009748</name>
</gene>
<dbReference type="GO" id="GO:0003677">
    <property type="term" value="F:DNA binding"/>
    <property type="evidence" value="ECO:0007669"/>
    <property type="project" value="InterPro"/>
</dbReference>
<feature type="compositionally biased region" description="Polar residues" evidence="5">
    <location>
        <begin position="300"/>
        <end position="312"/>
    </location>
</feature>
<feature type="compositionally biased region" description="Polar residues" evidence="5">
    <location>
        <begin position="32"/>
        <end position="41"/>
    </location>
</feature>
<evidence type="ECO:0000256" key="2">
    <source>
        <dbReference type="ARBA" id="ARBA00023015"/>
    </source>
</evidence>
<feature type="region of interest" description="Disordered" evidence="5">
    <location>
        <begin position="161"/>
        <end position="204"/>
    </location>
</feature>
<keyword evidence="7" id="KW-1185">Reference proteome</keyword>
<dbReference type="EMBL" id="JALJOR010000011">
    <property type="protein sequence ID" value="KAK9809127.1"/>
    <property type="molecule type" value="Genomic_DNA"/>
</dbReference>
<evidence type="ECO:0008006" key="8">
    <source>
        <dbReference type="Google" id="ProtNLM"/>
    </source>
</evidence>